<organism evidence="2 3">
    <name type="scientific">Methylomonas methanica</name>
    <dbReference type="NCBI Taxonomy" id="421"/>
    <lineage>
        <taxon>Bacteria</taxon>
        <taxon>Pseudomonadati</taxon>
        <taxon>Pseudomonadota</taxon>
        <taxon>Gammaproteobacteria</taxon>
        <taxon>Methylococcales</taxon>
        <taxon>Methylococcaceae</taxon>
        <taxon>Methylomonas</taxon>
    </lineage>
</organism>
<evidence type="ECO:0000313" key="2">
    <source>
        <dbReference type="EMBL" id="TCV87724.1"/>
    </source>
</evidence>
<evidence type="ECO:0000256" key="1">
    <source>
        <dbReference type="SAM" id="MobiDB-lite"/>
    </source>
</evidence>
<proteinExistence type="predicted"/>
<keyword evidence="3" id="KW-1185">Reference proteome</keyword>
<reference evidence="2 3" key="1">
    <citation type="submission" date="2019-03" db="EMBL/GenBank/DDBJ databases">
        <title>Systems level insights into methane cycling in arid and semi-arid ecosystems.</title>
        <authorList>
            <person name="Kalyuzhnaya M."/>
        </authorList>
    </citation>
    <scope>NUCLEOTIDE SEQUENCE [LARGE SCALE GENOMIC DNA]</scope>
    <source>
        <strain evidence="2 3">S-1</strain>
    </source>
</reference>
<evidence type="ECO:0000313" key="3">
    <source>
        <dbReference type="Proteomes" id="UP000295649"/>
    </source>
</evidence>
<protein>
    <submittedName>
        <fullName evidence="2">Uncharacterized protein</fullName>
    </submittedName>
</protein>
<name>A0ABY2CRW8_METMH</name>
<feature type="region of interest" description="Disordered" evidence="1">
    <location>
        <begin position="63"/>
        <end position="87"/>
    </location>
</feature>
<comment type="caution">
    <text evidence="2">The sequence shown here is derived from an EMBL/GenBank/DDBJ whole genome shotgun (WGS) entry which is preliminary data.</text>
</comment>
<sequence>MRGAFDFKVSLPRRLDLKSGLGPTAEILSFAWPKESIQRKGHPIFRQFPALLAFAEGFRKGLPSPSENERHPCSSPEGRSRQKLRCSGRNNGNNPIAGLTGVRSFCLCWLWEGIVGCASLCSAHPTYFDFLGWIASAADGFGPVCRTERRIFWADQPVGAMHGCIALHAGGW</sequence>
<gene>
    <name evidence="2" type="ORF">EDE11_102227</name>
</gene>
<dbReference type="EMBL" id="SMCN01000002">
    <property type="protein sequence ID" value="TCV87724.1"/>
    <property type="molecule type" value="Genomic_DNA"/>
</dbReference>
<accession>A0ABY2CRW8</accession>
<dbReference type="Proteomes" id="UP000295649">
    <property type="component" value="Unassembled WGS sequence"/>
</dbReference>